<organism evidence="2 3">
    <name type="scientific">Crenichthys baileyi</name>
    <name type="common">White River springfish</name>
    <dbReference type="NCBI Taxonomy" id="28760"/>
    <lineage>
        <taxon>Eukaryota</taxon>
        <taxon>Metazoa</taxon>
        <taxon>Chordata</taxon>
        <taxon>Craniata</taxon>
        <taxon>Vertebrata</taxon>
        <taxon>Euteleostomi</taxon>
        <taxon>Actinopterygii</taxon>
        <taxon>Neopterygii</taxon>
        <taxon>Teleostei</taxon>
        <taxon>Neoteleostei</taxon>
        <taxon>Acanthomorphata</taxon>
        <taxon>Ovalentaria</taxon>
        <taxon>Atherinomorphae</taxon>
        <taxon>Cyprinodontiformes</taxon>
        <taxon>Goodeidae</taxon>
        <taxon>Crenichthys</taxon>
    </lineage>
</organism>
<proteinExistence type="predicted"/>
<comment type="caution">
    <text evidence="2">The sequence shown here is derived from an EMBL/GenBank/DDBJ whole genome shotgun (WGS) entry which is preliminary data.</text>
</comment>
<dbReference type="EMBL" id="JAHHUM010001810">
    <property type="protein sequence ID" value="KAK5608439.1"/>
    <property type="molecule type" value="Genomic_DNA"/>
</dbReference>
<feature type="region of interest" description="Disordered" evidence="1">
    <location>
        <begin position="87"/>
        <end position="108"/>
    </location>
</feature>
<gene>
    <name evidence="2" type="ORF">CRENBAI_025368</name>
</gene>
<accession>A0AAV9RHE1</accession>
<protein>
    <submittedName>
        <fullName evidence="2">Uncharacterized protein</fullName>
    </submittedName>
</protein>
<reference evidence="2 3" key="1">
    <citation type="submission" date="2021-06" db="EMBL/GenBank/DDBJ databases">
        <authorList>
            <person name="Palmer J.M."/>
        </authorList>
    </citation>
    <scope>NUCLEOTIDE SEQUENCE [LARGE SCALE GENOMIC DNA]</scope>
    <source>
        <strain evidence="2 3">MEX-2019</strain>
        <tissue evidence="2">Muscle</tissue>
    </source>
</reference>
<evidence type="ECO:0000313" key="3">
    <source>
        <dbReference type="Proteomes" id="UP001311232"/>
    </source>
</evidence>
<evidence type="ECO:0000313" key="2">
    <source>
        <dbReference type="EMBL" id="KAK5608439.1"/>
    </source>
</evidence>
<name>A0AAV9RHE1_9TELE</name>
<dbReference type="Proteomes" id="UP001311232">
    <property type="component" value="Unassembled WGS sequence"/>
</dbReference>
<keyword evidence="3" id="KW-1185">Reference proteome</keyword>
<sequence length="108" mass="12502">MLFFCFKKLKISRLDFFFSVLCPITANNVRRKPLQSLTKISLAGEEISLLPEYARTQKIQPLKERDKSLSRSMCKCVSHGLNSDILQTQMKPRRRGTSQQIEKEVKTP</sequence>
<dbReference type="AlphaFoldDB" id="A0AAV9RHE1"/>
<evidence type="ECO:0000256" key="1">
    <source>
        <dbReference type="SAM" id="MobiDB-lite"/>
    </source>
</evidence>